<dbReference type="InterPro" id="IPR001841">
    <property type="entry name" value="Znf_RING"/>
</dbReference>
<dbReference type="GO" id="GO:0003676">
    <property type="term" value="F:nucleic acid binding"/>
    <property type="evidence" value="ECO:0007669"/>
    <property type="project" value="InterPro"/>
</dbReference>
<dbReference type="InterPro" id="IPR013083">
    <property type="entry name" value="Znf_RING/FYVE/PHD"/>
</dbReference>
<dbReference type="GO" id="GO:0016567">
    <property type="term" value="P:protein ubiquitination"/>
    <property type="evidence" value="ECO:0007669"/>
    <property type="project" value="TreeGrafter"/>
</dbReference>
<evidence type="ECO:0000256" key="3">
    <source>
        <dbReference type="ARBA" id="ARBA00022553"/>
    </source>
</evidence>
<dbReference type="InterPro" id="IPR011422">
    <property type="entry name" value="BRAP2/ETP1_RRM"/>
</dbReference>
<feature type="domain" description="RING-type" evidence="10">
    <location>
        <begin position="241"/>
        <end position="281"/>
    </location>
</feature>
<evidence type="ECO:0000259" key="10">
    <source>
        <dbReference type="PROSITE" id="PS50089"/>
    </source>
</evidence>
<dbReference type="Gene3D" id="3.30.40.10">
    <property type="entry name" value="Zinc/RING finger domain, C3HC4 (zinc finger)"/>
    <property type="match status" value="2"/>
</dbReference>
<gene>
    <name evidence="12" type="ORF">X777_04933</name>
</gene>
<evidence type="ECO:0000256" key="2">
    <source>
        <dbReference type="ARBA" id="ARBA00022490"/>
    </source>
</evidence>
<accession>A0A026WFF1</accession>
<feature type="region of interest" description="Disordered" evidence="9">
    <location>
        <begin position="54"/>
        <end position="94"/>
    </location>
</feature>
<feature type="domain" description="UBP-type" evidence="11">
    <location>
        <begin position="278"/>
        <end position="372"/>
    </location>
</feature>
<dbReference type="Pfam" id="PF02148">
    <property type="entry name" value="zf-UBP"/>
    <property type="match status" value="1"/>
</dbReference>
<dbReference type="PANTHER" id="PTHR24007:SF7">
    <property type="entry name" value="BRCA1-ASSOCIATED PROTEIN"/>
    <property type="match status" value="1"/>
</dbReference>
<dbReference type="PROSITE" id="PS50089">
    <property type="entry name" value="ZF_RING_2"/>
    <property type="match status" value="1"/>
</dbReference>
<dbReference type="AlphaFoldDB" id="A0A026WFF1"/>
<keyword evidence="5 7" id="KW-0863">Zinc-finger</keyword>
<protein>
    <submittedName>
        <fullName evidence="12">BRCA1-associated protein</fullName>
    </submittedName>
</protein>
<dbReference type="EMBL" id="KK107238">
    <property type="protein sequence ID" value="EZA54648.1"/>
    <property type="molecule type" value="Genomic_DNA"/>
</dbReference>
<feature type="coiled-coil region" evidence="8">
    <location>
        <begin position="421"/>
        <end position="515"/>
    </location>
</feature>
<keyword evidence="4" id="KW-0479">Metal-binding</keyword>
<dbReference type="SMART" id="SM00290">
    <property type="entry name" value="ZnF_UBP"/>
    <property type="match status" value="1"/>
</dbReference>
<dbReference type="OMA" id="RFNSIEP"/>
<reference evidence="12 13" key="1">
    <citation type="journal article" date="2014" name="Curr. Biol.">
        <title>The genome of the clonal raider ant Cerapachys biroi.</title>
        <authorList>
            <person name="Oxley P.R."/>
            <person name="Ji L."/>
            <person name="Fetter-Pruneda I."/>
            <person name="McKenzie S.K."/>
            <person name="Li C."/>
            <person name="Hu H."/>
            <person name="Zhang G."/>
            <person name="Kronauer D.J."/>
        </authorList>
    </citation>
    <scope>NUCLEOTIDE SEQUENCE [LARGE SCALE GENOMIC DNA]</scope>
</reference>
<dbReference type="GO" id="GO:0005737">
    <property type="term" value="C:cytoplasm"/>
    <property type="evidence" value="ECO:0007669"/>
    <property type="project" value="UniProtKB-SubCell"/>
</dbReference>
<dbReference type="Proteomes" id="UP000053097">
    <property type="component" value="Unassembled WGS sequence"/>
</dbReference>
<dbReference type="STRING" id="2015173.A0A026WFF1"/>
<dbReference type="SMART" id="SM00184">
    <property type="entry name" value="RING"/>
    <property type="match status" value="1"/>
</dbReference>
<dbReference type="PANTHER" id="PTHR24007">
    <property type="entry name" value="BRCA1-ASSOCIATED PROTEIN"/>
    <property type="match status" value="1"/>
</dbReference>
<evidence type="ECO:0000313" key="13">
    <source>
        <dbReference type="Proteomes" id="UP000053097"/>
    </source>
</evidence>
<dbReference type="GO" id="GO:0008270">
    <property type="term" value="F:zinc ion binding"/>
    <property type="evidence" value="ECO:0007669"/>
    <property type="project" value="UniProtKB-KW"/>
</dbReference>
<evidence type="ECO:0000259" key="11">
    <source>
        <dbReference type="PROSITE" id="PS50271"/>
    </source>
</evidence>
<dbReference type="Pfam" id="PF07576">
    <property type="entry name" value="BRAP2"/>
    <property type="match status" value="1"/>
</dbReference>
<evidence type="ECO:0000256" key="4">
    <source>
        <dbReference type="ARBA" id="ARBA00022723"/>
    </source>
</evidence>
<keyword evidence="13" id="KW-1185">Reference proteome</keyword>
<evidence type="ECO:0000256" key="5">
    <source>
        <dbReference type="ARBA" id="ARBA00022771"/>
    </source>
</evidence>
<feature type="compositionally biased region" description="Polar residues" evidence="9">
    <location>
        <begin position="72"/>
        <end position="92"/>
    </location>
</feature>
<keyword evidence="3" id="KW-0597">Phosphoprotein</keyword>
<dbReference type="Gene3D" id="1.20.5.1160">
    <property type="entry name" value="Vasodilator-stimulated phosphoprotein"/>
    <property type="match status" value="1"/>
</dbReference>
<evidence type="ECO:0000256" key="6">
    <source>
        <dbReference type="ARBA" id="ARBA00022833"/>
    </source>
</evidence>
<name>A0A026WFF1_OOCBI</name>
<organism evidence="12 13">
    <name type="scientific">Ooceraea biroi</name>
    <name type="common">Clonal raider ant</name>
    <name type="synonym">Cerapachys biroi</name>
    <dbReference type="NCBI Taxonomy" id="2015173"/>
    <lineage>
        <taxon>Eukaryota</taxon>
        <taxon>Metazoa</taxon>
        <taxon>Ecdysozoa</taxon>
        <taxon>Arthropoda</taxon>
        <taxon>Hexapoda</taxon>
        <taxon>Insecta</taxon>
        <taxon>Pterygota</taxon>
        <taxon>Neoptera</taxon>
        <taxon>Endopterygota</taxon>
        <taxon>Hymenoptera</taxon>
        <taxon>Apocrita</taxon>
        <taxon>Aculeata</taxon>
        <taxon>Formicoidea</taxon>
        <taxon>Formicidae</taxon>
        <taxon>Dorylinae</taxon>
        <taxon>Ooceraea</taxon>
    </lineage>
</organism>
<keyword evidence="6" id="KW-0862">Zinc</keyword>
<comment type="subcellular location">
    <subcellularLocation>
        <location evidence="1">Cytoplasm</location>
    </subcellularLocation>
</comment>
<dbReference type="InterPro" id="IPR047243">
    <property type="entry name" value="RING-H2_BRAP2"/>
</dbReference>
<dbReference type="SUPFAM" id="SSF57850">
    <property type="entry name" value="RING/U-box"/>
    <property type="match status" value="2"/>
</dbReference>
<dbReference type="GO" id="GO:0007265">
    <property type="term" value="P:Ras protein signal transduction"/>
    <property type="evidence" value="ECO:0007669"/>
    <property type="project" value="TreeGrafter"/>
</dbReference>
<dbReference type="InterPro" id="IPR035979">
    <property type="entry name" value="RBD_domain_sf"/>
</dbReference>
<dbReference type="GO" id="GO:0061630">
    <property type="term" value="F:ubiquitin protein ligase activity"/>
    <property type="evidence" value="ECO:0007669"/>
    <property type="project" value="TreeGrafter"/>
</dbReference>
<evidence type="ECO:0000256" key="1">
    <source>
        <dbReference type="ARBA" id="ARBA00004496"/>
    </source>
</evidence>
<evidence type="ECO:0000256" key="9">
    <source>
        <dbReference type="SAM" id="MobiDB-lite"/>
    </source>
</evidence>
<dbReference type="FunFam" id="3.30.40.10:FF:000206">
    <property type="entry name" value="BRCA1-associated protein isoform X1"/>
    <property type="match status" value="1"/>
</dbReference>
<sequence>MSSPAVLVSLCVIRIEICDPELEETASTMAARKMRGRREPRDINIETYTNVTEDTSPLLSAQGTSKSQSSSRANSEETSFANTNHVASSGSGETIGATACTSPDQISFISGNPFVEVTKGILHLFKEDELTEMRCAADRSHTICILSVPATMTCHDLLTFTAACHQDIQHFRILRDGSPNQYMALITFRSSSAASEFYETFNGAPYNSLEPDVVCHMVFVSKVEVGDNGMPLSGHTELPSCPVCLERMDESVDGILTILCNHTFHSSCLVKWGDTSCPICRYAQTPEPLADSHCMECVADASNDALWICLICGHVGCSRYHQGHAFEHYQETHHCYAMQLGNNRVWDYVGDNFVHRLLQDKDGKMVEGGRTAAKNEGAAMEEKVDSVQLEFTYLLTSQLETQRQYFEERLSRSEQRSITEVTELRDKLGEVLEDNAQFKKQFATLNRDKQALEKRLQHATNKLTQVQAELTEEKDLRKALQLNQTSWQTKYKKLKDELSELKTTKEAEVTDLKEQIRDLMFFLDAQKQVEESADRDEIAAGRIVIPPSPKSGKSSGSRGHKGHKRH</sequence>
<evidence type="ECO:0000256" key="7">
    <source>
        <dbReference type="PROSITE-ProRule" id="PRU00502"/>
    </source>
</evidence>
<feature type="region of interest" description="Disordered" evidence="9">
    <location>
        <begin position="533"/>
        <end position="566"/>
    </location>
</feature>
<feature type="compositionally biased region" description="Low complexity" evidence="9">
    <location>
        <begin position="60"/>
        <end position="71"/>
    </location>
</feature>
<proteinExistence type="predicted"/>
<dbReference type="SUPFAM" id="SSF54928">
    <property type="entry name" value="RNA-binding domain, RBD"/>
    <property type="match status" value="1"/>
</dbReference>
<evidence type="ECO:0000313" key="12">
    <source>
        <dbReference type="EMBL" id="EZA54648.1"/>
    </source>
</evidence>
<dbReference type="GO" id="GO:0008139">
    <property type="term" value="F:nuclear localization sequence binding"/>
    <property type="evidence" value="ECO:0007669"/>
    <property type="project" value="UniProtKB-ARBA"/>
</dbReference>
<dbReference type="InterPro" id="IPR001607">
    <property type="entry name" value="Znf_UBP"/>
</dbReference>
<keyword evidence="2" id="KW-0963">Cytoplasm</keyword>
<keyword evidence="8" id="KW-0175">Coiled coil</keyword>
<dbReference type="OrthoDB" id="273556at2759"/>
<dbReference type="CDD" id="cd16457">
    <property type="entry name" value="RING-H2_BRAP2"/>
    <property type="match status" value="1"/>
</dbReference>
<evidence type="ECO:0000256" key="8">
    <source>
        <dbReference type="SAM" id="Coils"/>
    </source>
</evidence>
<dbReference type="PROSITE" id="PS50271">
    <property type="entry name" value="ZF_UBP"/>
    <property type="match status" value="1"/>
</dbReference>
<dbReference type="Pfam" id="PF13639">
    <property type="entry name" value="zf-RING_2"/>
    <property type="match status" value="1"/>
</dbReference>